<keyword evidence="1" id="KW-0962">Peroxisome biogenesis</keyword>
<dbReference type="InterPro" id="IPR008733">
    <property type="entry name" value="PEX11"/>
</dbReference>
<keyword evidence="3" id="KW-0576">Peroxisome</keyword>
<dbReference type="Pfam" id="PF05648">
    <property type="entry name" value="PEX11"/>
    <property type="match status" value="1"/>
</dbReference>
<protein>
    <submittedName>
        <fullName evidence="7">Peroxin-11B Pex11B-Penicillium chrysogenum</fullName>
    </submittedName>
</protein>
<dbReference type="GO" id="GO:0016559">
    <property type="term" value="P:peroxisome fission"/>
    <property type="evidence" value="ECO:0007669"/>
    <property type="project" value="InterPro"/>
</dbReference>
<organism evidence="7 8">
    <name type="scientific">Penicillium frequentans</name>
    <dbReference type="NCBI Taxonomy" id="3151616"/>
    <lineage>
        <taxon>Eukaryota</taxon>
        <taxon>Fungi</taxon>
        <taxon>Dikarya</taxon>
        <taxon>Ascomycota</taxon>
        <taxon>Pezizomycotina</taxon>
        <taxon>Eurotiomycetes</taxon>
        <taxon>Eurotiomycetidae</taxon>
        <taxon>Eurotiales</taxon>
        <taxon>Aspergillaceae</taxon>
        <taxon>Penicillium</taxon>
    </lineage>
</organism>
<gene>
    <name evidence="7" type="ORF">N7494_013023</name>
</gene>
<evidence type="ECO:0000256" key="1">
    <source>
        <dbReference type="ARBA" id="ARBA00022593"/>
    </source>
</evidence>
<feature type="transmembrane region" description="Helical" evidence="6">
    <location>
        <begin position="91"/>
        <end position="112"/>
    </location>
</feature>
<accession>A0AAD6CNI0</accession>
<evidence type="ECO:0000256" key="6">
    <source>
        <dbReference type="SAM" id="Phobius"/>
    </source>
</evidence>
<comment type="caution">
    <text evidence="7">The sequence shown here is derived from an EMBL/GenBank/DDBJ whole genome shotgun (WGS) entry which is preliminary data.</text>
</comment>
<feature type="region of interest" description="Disordered" evidence="5">
    <location>
        <begin position="152"/>
        <end position="171"/>
    </location>
</feature>
<evidence type="ECO:0000313" key="8">
    <source>
        <dbReference type="Proteomes" id="UP001220324"/>
    </source>
</evidence>
<evidence type="ECO:0000256" key="4">
    <source>
        <dbReference type="ARBA" id="ARBA00046271"/>
    </source>
</evidence>
<keyword evidence="6" id="KW-0812">Transmembrane</keyword>
<keyword evidence="2 6" id="KW-0472">Membrane</keyword>
<name>A0AAD6CNI0_9EURO</name>
<dbReference type="PANTHER" id="PTHR12652">
    <property type="entry name" value="PEROXISOMAL BIOGENESIS FACTOR 11"/>
    <property type="match status" value="1"/>
</dbReference>
<sequence length="231" mass="25322">MSSKLTRFVNNGAGLEKTLRLIQSVAQIAAVFTVGSTAAQLTTAKLQLALTRRFFRFFGFLQSFERVSTLLTNGGIGSVAGWIDLAKWTCFSLYFVLEDLTILHAMGVYAVPWEERVMREANTFWFFAISFSLVGSIYALLFSGAAEQKTESKNSEKKINEKTGKAEKAAKVEKPAPGVNTSFLMKQIMVDGCDILLPVTLLGWYHPGDLVVGGTMVLSTLLTGSSIWAQV</sequence>
<dbReference type="AlphaFoldDB" id="A0AAD6CNI0"/>
<evidence type="ECO:0000313" key="7">
    <source>
        <dbReference type="EMBL" id="KAJ5526373.1"/>
    </source>
</evidence>
<dbReference type="Proteomes" id="UP001220324">
    <property type="component" value="Unassembled WGS sequence"/>
</dbReference>
<evidence type="ECO:0000256" key="2">
    <source>
        <dbReference type="ARBA" id="ARBA00023136"/>
    </source>
</evidence>
<evidence type="ECO:0000256" key="5">
    <source>
        <dbReference type="SAM" id="MobiDB-lite"/>
    </source>
</evidence>
<evidence type="ECO:0000256" key="3">
    <source>
        <dbReference type="ARBA" id="ARBA00023140"/>
    </source>
</evidence>
<dbReference type="GO" id="GO:0005778">
    <property type="term" value="C:peroxisomal membrane"/>
    <property type="evidence" value="ECO:0007669"/>
    <property type="project" value="UniProtKB-SubCell"/>
</dbReference>
<dbReference type="PANTHER" id="PTHR12652:SF23">
    <property type="entry name" value="MICROBODY (PEROXISOME) PROLIFERATION PROTEIN PEROXIN 11B (EUROFUNG)"/>
    <property type="match status" value="1"/>
</dbReference>
<dbReference type="EMBL" id="JAQIZZ010000008">
    <property type="protein sequence ID" value="KAJ5526373.1"/>
    <property type="molecule type" value="Genomic_DNA"/>
</dbReference>
<keyword evidence="8" id="KW-1185">Reference proteome</keyword>
<reference evidence="7 8" key="1">
    <citation type="journal article" date="2023" name="IMA Fungus">
        <title>Comparative genomic study of the Penicillium genus elucidates a diverse pangenome and 15 lateral gene transfer events.</title>
        <authorList>
            <person name="Petersen C."/>
            <person name="Sorensen T."/>
            <person name="Nielsen M.R."/>
            <person name="Sondergaard T.E."/>
            <person name="Sorensen J.L."/>
            <person name="Fitzpatrick D.A."/>
            <person name="Frisvad J.C."/>
            <person name="Nielsen K.L."/>
        </authorList>
    </citation>
    <scope>NUCLEOTIDE SEQUENCE [LARGE SCALE GENOMIC DNA]</scope>
    <source>
        <strain evidence="7 8">IBT 35679</strain>
    </source>
</reference>
<proteinExistence type="predicted"/>
<comment type="subcellular location">
    <subcellularLocation>
        <location evidence="4">Peroxisome membrane</location>
    </subcellularLocation>
</comment>
<keyword evidence="6" id="KW-1133">Transmembrane helix</keyword>
<feature type="transmembrane region" description="Helical" evidence="6">
    <location>
        <begin position="124"/>
        <end position="146"/>
    </location>
</feature>